<accession>A0A9W8NDU1</accession>
<dbReference type="EMBL" id="JANPWZ010000881">
    <property type="protein sequence ID" value="KAJ3570968.1"/>
    <property type="molecule type" value="Genomic_DNA"/>
</dbReference>
<feature type="transmembrane region" description="Helical" evidence="1">
    <location>
        <begin position="518"/>
        <end position="538"/>
    </location>
</feature>
<keyword evidence="1" id="KW-1133">Transmembrane helix</keyword>
<dbReference type="PANTHER" id="PTHR37577">
    <property type="entry name" value="INTEGRAL MEMBRANE PROTEIN"/>
    <property type="match status" value="1"/>
</dbReference>
<keyword evidence="3" id="KW-1185">Reference proteome</keyword>
<feature type="transmembrane region" description="Helical" evidence="1">
    <location>
        <begin position="328"/>
        <end position="349"/>
    </location>
</feature>
<feature type="transmembrane region" description="Helical" evidence="1">
    <location>
        <begin position="31"/>
        <end position="48"/>
    </location>
</feature>
<keyword evidence="1" id="KW-0812">Transmembrane</keyword>
<evidence type="ECO:0000256" key="1">
    <source>
        <dbReference type="SAM" id="Phobius"/>
    </source>
</evidence>
<feature type="transmembrane region" description="Helical" evidence="1">
    <location>
        <begin position="54"/>
        <end position="77"/>
    </location>
</feature>
<dbReference type="AlphaFoldDB" id="A0A9W8NDU1"/>
<comment type="caution">
    <text evidence="2">The sequence shown here is derived from an EMBL/GenBank/DDBJ whole genome shotgun (WGS) entry which is preliminary data.</text>
</comment>
<feature type="transmembrane region" description="Helical" evidence="1">
    <location>
        <begin position="474"/>
        <end position="498"/>
    </location>
</feature>
<sequence>MAGACALPTSESRRAQVTTAFDSCIKNLCDIQLLSGLVFLISGFATLNCGLSMYHWQVLVCLAWFACVTHFSALTALRHYLSNRPVEKAVRYFLTLILVVMVIVATVPTSFASWRGEHYCKIWATKAMPARCFFDFFEKRSLYHNRRFDQTPSRRLCAPFPFSGIRGGGYLGGGPFTFSLQDLEMTHAFQTALLSSTLLMLSFIGRSIKLFGTLADMSYSRMKIPATAGIRRILTKLLSIQRAVYRFIFRKAFSRDNSHEEKGGDPTRVLLKATWITLALNLDLFNSMIGEIYWLWTLLVWGTLRLVSSLGTDDKSVSEAETQWTFGQIVPVILLVAPVVAMIQTFVSISDEEQHSDQRVVVTDIDLNVLPRALTAATTANSTNANYLAPLSRQRVPLRTTTDERQNAQAGSERADRWLDEANYKEAQWLGPCIANIWATIVFYTALYMTYSYSLQPRDGFKPKATFLLIGLEVSFFFVIPLSYPPACLSVVFLGVYLDDWNARVVPRRVWTPWSKALFWVLGTIVHIPHIWLSWFARLSVWDMHYANVWITWATVMFLVEQ</sequence>
<dbReference type="PANTHER" id="PTHR37577:SF1">
    <property type="entry name" value="INTEGRAL MEMBRANE PROTEIN"/>
    <property type="match status" value="1"/>
</dbReference>
<keyword evidence="1" id="KW-0472">Membrane</keyword>
<dbReference type="Proteomes" id="UP001148614">
    <property type="component" value="Unassembled WGS sequence"/>
</dbReference>
<feature type="transmembrane region" description="Helical" evidence="1">
    <location>
        <begin position="89"/>
        <end position="107"/>
    </location>
</feature>
<proteinExistence type="predicted"/>
<name>A0A9W8NDU1_9PEZI</name>
<organism evidence="2 3">
    <name type="scientific">Xylaria arbuscula</name>
    <dbReference type="NCBI Taxonomy" id="114810"/>
    <lineage>
        <taxon>Eukaryota</taxon>
        <taxon>Fungi</taxon>
        <taxon>Dikarya</taxon>
        <taxon>Ascomycota</taxon>
        <taxon>Pezizomycotina</taxon>
        <taxon>Sordariomycetes</taxon>
        <taxon>Xylariomycetidae</taxon>
        <taxon>Xylariales</taxon>
        <taxon>Xylariaceae</taxon>
        <taxon>Xylaria</taxon>
    </lineage>
</organism>
<gene>
    <name evidence="2" type="ORF">NPX13_g5544</name>
</gene>
<feature type="transmembrane region" description="Helical" evidence="1">
    <location>
        <begin position="292"/>
        <end position="308"/>
    </location>
</feature>
<evidence type="ECO:0000313" key="3">
    <source>
        <dbReference type="Proteomes" id="UP001148614"/>
    </source>
</evidence>
<protein>
    <submittedName>
        <fullName evidence="2">Uncharacterized protein</fullName>
    </submittedName>
</protein>
<evidence type="ECO:0000313" key="2">
    <source>
        <dbReference type="EMBL" id="KAJ3570968.1"/>
    </source>
</evidence>
<dbReference type="InterPro" id="IPR053018">
    <property type="entry name" value="Elsinochrome_Biosynth-Asso"/>
</dbReference>
<reference evidence="2" key="1">
    <citation type="submission" date="2022-07" db="EMBL/GenBank/DDBJ databases">
        <title>Genome Sequence of Xylaria arbuscula.</title>
        <authorList>
            <person name="Buettner E."/>
        </authorList>
    </citation>
    <scope>NUCLEOTIDE SEQUENCE</scope>
    <source>
        <strain evidence="2">VT107</strain>
    </source>
</reference>
<feature type="transmembrane region" description="Helical" evidence="1">
    <location>
        <begin position="433"/>
        <end position="454"/>
    </location>
</feature>